<proteinExistence type="predicted"/>
<protein>
    <submittedName>
        <fullName evidence="1">Uncharacterized protein</fullName>
    </submittedName>
</protein>
<reference evidence="1" key="1">
    <citation type="submission" date="2018-06" db="EMBL/GenBank/DDBJ databases">
        <authorList>
            <person name="Zhirakovskaya E."/>
        </authorList>
    </citation>
    <scope>NUCLEOTIDE SEQUENCE</scope>
</reference>
<organism evidence="1">
    <name type="scientific">hydrothermal vent metagenome</name>
    <dbReference type="NCBI Taxonomy" id="652676"/>
    <lineage>
        <taxon>unclassified sequences</taxon>
        <taxon>metagenomes</taxon>
        <taxon>ecological metagenomes</taxon>
    </lineage>
</organism>
<name>A0A3B0R102_9ZZZZ</name>
<sequence length="33" mass="3676">MLAYNQAAPAGEDVAASYHKISKDWIEANRVKQ</sequence>
<accession>A0A3B0R102</accession>
<gene>
    <name evidence="1" type="ORF">MNBD_ALPHA06-964</name>
</gene>
<dbReference type="AlphaFoldDB" id="A0A3B0R102"/>
<dbReference type="EMBL" id="UOEE01000029">
    <property type="protein sequence ID" value="VAV87160.1"/>
    <property type="molecule type" value="Genomic_DNA"/>
</dbReference>
<evidence type="ECO:0000313" key="1">
    <source>
        <dbReference type="EMBL" id="VAV87160.1"/>
    </source>
</evidence>